<dbReference type="EMBL" id="BJUY01000001">
    <property type="protein sequence ID" value="GEK90448.1"/>
    <property type="molecule type" value="Genomic_DNA"/>
</dbReference>
<organism evidence="1 2">
    <name type="scientific">Alkalibacterium kapii</name>
    <dbReference type="NCBI Taxonomy" id="426704"/>
    <lineage>
        <taxon>Bacteria</taxon>
        <taxon>Bacillati</taxon>
        <taxon>Bacillota</taxon>
        <taxon>Bacilli</taxon>
        <taxon>Lactobacillales</taxon>
        <taxon>Carnobacteriaceae</taxon>
        <taxon>Alkalibacterium</taxon>
    </lineage>
</organism>
<evidence type="ECO:0000313" key="2">
    <source>
        <dbReference type="Proteomes" id="UP000321662"/>
    </source>
</evidence>
<keyword evidence="2" id="KW-1185">Reference proteome</keyword>
<gene>
    <name evidence="1" type="ORF">AKA01nite_00700</name>
</gene>
<dbReference type="AlphaFoldDB" id="A0A511AQJ7"/>
<reference evidence="1 2" key="1">
    <citation type="submission" date="2019-07" db="EMBL/GenBank/DDBJ databases">
        <title>Whole genome shotgun sequence of Alkalibacterium kapii NBRC 103247.</title>
        <authorList>
            <person name="Hosoyama A."/>
            <person name="Uohara A."/>
            <person name="Ohji S."/>
            <person name="Ichikawa N."/>
        </authorList>
    </citation>
    <scope>NUCLEOTIDE SEQUENCE [LARGE SCALE GENOMIC DNA]</scope>
    <source>
        <strain evidence="1 2">NBRC 103247</strain>
    </source>
</reference>
<accession>A0A511AQJ7</accession>
<dbReference type="Proteomes" id="UP000321662">
    <property type="component" value="Unassembled WGS sequence"/>
</dbReference>
<proteinExistence type="predicted"/>
<name>A0A511AQJ7_9LACT</name>
<sequence>MQQSKLFKRALIRESSHSIFQKIYAKLNELNKSIGDESF</sequence>
<protein>
    <submittedName>
        <fullName evidence="1">Uncharacterized protein</fullName>
    </submittedName>
</protein>
<evidence type="ECO:0000313" key="1">
    <source>
        <dbReference type="EMBL" id="GEK90448.1"/>
    </source>
</evidence>
<comment type="caution">
    <text evidence="1">The sequence shown here is derived from an EMBL/GenBank/DDBJ whole genome shotgun (WGS) entry which is preliminary data.</text>
</comment>